<dbReference type="Pfam" id="PF07842">
    <property type="entry name" value="GCFC"/>
    <property type="match status" value="1"/>
</dbReference>
<reference evidence="9 10" key="1">
    <citation type="submission" date="2018-11" db="EMBL/GenBank/DDBJ databases">
        <title>Genome sequence of Saitozyma podzolica DSM 27192.</title>
        <authorList>
            <person name="Aliyu H."/>
            <person name="Gorte O."/>
            <person name="Ochsenreither K."/>
        </authorList>
    </citation>
    <scope>NUCLEOTIDE SEQUENCE [LARGE SCALE GENOMIC DNA]</scope>
    <source>
        <strain evidence="9 10">DSM 27192</strain>
    </source>
</reference>
<accession>A0A427YW70</accession>
<dbReference type="InterPro" id="IPR045211">
    <property type="entry name" value="TFP11/STIP/Ntr1"/>
</dbReference>
<organism evidence="9 10">
    <name type="scientific">Saitozyma podzolica</name>
    <dbReference type="NCBI Taxonomy" id="1890683"/>
    <lineage>
        <taxon>Eukaryota</taxon>
        <taxon>Fungi</taxon>
        <taxon>Dikarya</taxon>
        <taxon>Basidiomycota</taxon>
        <taxon>Agaricomycotina</taxon>
        <taxon>Tremellomycetes</taxon>
        <taxon>Tremellales</taxon>
        <taxon>Trimorphomycetaceae</taxon>
        <taxon>Saitozyma</taxon>
    </lineage>
</organism>
<protein>
    <recommendedName>
        <fullName evidence="8">G-patch domain-containing protein</fullName>
    </recommendedName>
</protein>
<feature type="region of interest" description="Disordered" evidence="7">
    <location>
        <begin position="884"/>
        <end position="908"/>
    </location>
</feature>
<dbReference type="GO" id="GO:0003676">
    <property type="term" value="F:nucleic acid binding"/>
    <property type="evidence" value="ECO:0007669"/>
    <property type="project" value="InterPro"/>
</dbReference>
<feature type="compositionally biased region" description="Basic and acidic residues" evidence="7">
    <location>
        <begin position="345"/>
        <end position="359"/>
    </location>
</feature>
<dbReference type="PANTHER" id="PTHR23329:SF1">
    <property type="entry name" value="TUFTELIN-INTERACTING PROTEIN 11"/>
    <property type="match status" value="1"/>
</dbReference>
<keyword evidence="6" id="KW-0539">Nucleus</keyword>
<feature type="compositionally biased region" description="Low complexity" evidence="7">
    <location>
        <begin position="10"/>
        <end position="26"/>
    </location>
</feature>
<evidence type="ECO:0000256" key="2">
    <source>
        <dbReference type="ARBA" id="ARBA00010900"/>
    </source>
</evidence>
<dbReference type="GO" id="GO:0000390">
    <property type="term" value="P:spliceosomal complex disassembly"/>
    <property type="evidence" value="ECO:0007669"/>
    <property type="project" value="InterPro"/>
</dbReference>
<evidence type="ECO:0000313" key="10">
    <source>
        <dbReference type="Proteomes" id="UP000279259"/>
    </source>
</evidence>
<evidence type="ECO:0000256" key="5">
    <source>
        <dbReference type="ARBA" id="ARBA00023187"/>
    </source>
</evidence>
<gene>
    <name evidence="9" type="ORF">EHS25_000465</name>
</gene>
<evidence type="ECO:0000313" key="9">
    <source>
        <dbReference type="EMBL" id="RSH95378.1"/>
    </source>
</evidence>
<dbReference type="InterPro" id="IPR022159">
    <property type="entry name" value="STIP/TFIP11_N"/>
</dbReference>
<dbReference type="GO" id="GO:0071008">
    <property type="term" value="C:U2-type post-mRNA release spliceosomal complex"/>
    <property type="evidence" value="ECO:0007669"/>
    <property type="project" value="TreeGrafter"/>
</dbReference>
<dbReference type="SMART" id="SM00443">
    <property type="entry name" value="G_patch"/>
    <property type="match status" value="1"/>
</dbReference>
<feature type="region of interest" description="Disordered" evidence="7">
    <location>
        <begin position="215"/>
        <end position="293"/>
    </location>
</feature>
<keyword evidence="5" id="KW-0508">mRNA splicing</keyword>
<comment type="caution">
    <text evidence="9">The sequence shown here is derived from an EMBL/GenBank/DDBJ whole genome shotgun (WGS) entry which is preliminary data.</text>
</comment>
<dbReference type="Proteomes" id="UP000279259">
    <property type="component" value="Unassembled WGS sequence"/>
</dbReference>
<evidence type="ECO:0000259" key="8">
    <source>
        <dbReference type="PROSITE" id="PS50174"/>
    </source>
</evidence>
<dbReference type="InterPro" id="IPR000467">
    <property type="entry name" value="G_patch_dom"/>
</dbReference>
<dbReference type="Pfam" id="PF01585">
    <property type="entry name" value="G-patch"/>
    <property type="match status" value="1"/>
</dbReference>
<dbReference type="InterPro" id="IPR022783">
    <property type="entry name" value="GCFC_dom"/>
</dbReference>
<feature type="compositionally biased region" description="Acidic residues" evidence="7">
    <location>
        <begin position="128"/>
        <end position="141"/>
    </location>
</feature>
<dbReference type="Pfam" id="PF12457">
    <property type="entry name" value="TIP_N"/>
    <property type="match status" value="1"/>
</dbReference>
<feature type="compositionally biased region" description="Gly residues" evidence="7">
    <location>
        <begin position="76"/>
        <end position="90"/>
    </location>
</feature>
<evidence type="ECO:0000256" key="3">
    <source>
        <dbReference type="ARBA" id="ARBA00022664"/>
    </source>
</evidence>
<dbReference type="PROSITE" id="PS50174">
    <property type="entry name" value="G_PATCH"/>
    <property type="match status" value="1"/>
</dbReference>
<dbReference type="STRING" id="1890683.A0A427YW70"/>
<comment type="subcellular location">
    <subcellularLocation>
        <location evidence="1">Nucleus</location>
    </subcellularLocation>
</comment>
<feature type="region of interest" description="Disordered" evidence="7">
    <location>
        <begin position="338"/>
        <end position="396"/>
    </location>
</feature>
<feature type="domain" description="G-patch" evidence="8">
    <location>
        <begin position="299"/>
        <end position="345"/>
    </location>
</feature>
<sequence length="988" mass="108546">MPRRKNAYLSDGSDSEASGSEASEGGFNSQEDEDSRAERALFEYSGRKRRRMGQGGKEAAWEGIFGEEDEDRRAGGRGLGATRGGRGGSKGRTDWTRAPAFVSKSDKPAPSVDEPGSAPPPPAKSESPEESEDEESIDSDEASTSRPASPRLRDGDYEDEGTPHRGLGLGAKNPFVSSGSATPDVELEPEPKPKIGGRAGIGASRGLGGLGAIARAAREGFPPPSSLGGIGSSSAASKAEEPARPADVPAAFGRPPPSLTQQSGPSRTQRSFVTQPAKAGAATPTPLTAKEAAHFRGIEGSWAARMLAGQGWAPGKGLGLNEDGRAVPVEVGKVLKGQGIQTGMRTEDSKREARRRGEVVSDEEDKPRRRGKKAHGGAPREPKPQSEQGWKKQKKVKVKVEHKTYEQLLAEAGDAAASGLKEVQSLSALSLSTWAPTSDNMRLPELRHNLRLVVDVAKGDVDALAREGKSIHERRRWSLREEEISRKKINATEQEIARLQKIQAIVAGISATVSQQIAASDLSLDPLTEKFGRLLHDFRDEYALLSLDEVVVGAIGQVLRRAFTEWQPFDVSSDVLLSSLKHWKAAYNLPSEDADHGAVVTNGSQANSQSRDEADRSMTAWESLLWSLWLPKVRSAINNDWDPYTPHTAVHLLESWNSILPPFIRDNILDQLVLPKVKKAVEDWDPRRVKGGKAKSLARVVFPWLPLLGERIEDVLDGAKRRIRSVLRNWVVKDGVPEELSRWRKDVYSSSEWDKLVLQYVVPKLGVCLREDFVINPRKQDLVPLEDWVLPWHALLRPSVFSHLLEVEFFPKWLDILYVWLVQPAYKPDEVANWFVWWKGRFPETVLEMRGVAHGFNQGLELMNNAMRLGADAPTKLRKPVFKPLPPSKASAKEQSTPTRKPQVQVEESTDITFRNLAEEYAARHDLIFLPLGRSHGTTGKPLFRISKGVDGRGGVTIYVGENAVFAQVEDGTYRAVSLEDMVKRAGA</sequence>
<evidence type="ECO:0000256" key="4">
    <source>
        <dbReference type="ARBA" id="ARBA00022728"/>
    </source>
</evidence>
<evidence type="ECO:0000256" key="7">
    <source>
        <dbReference type="SAM" id="MobiDB-lite"/>
    </source>
</evidence>
<comment type="similarity">
    <text evidence="2">Belongs to the TFP11/STIP family.</text>
</comment>
<keyword evidence="4" id="KW-0747">Spliceosome</keyword>
<dbReference type="EMBL" id="RSCD01000001">
    <property type="protein sequence ID" value="RSH95378.1"/>
    <property type="molecule type" value="Genomic_DNA"/>
</dbReference>
<dbReference type="OrthoDB" id="4822at2759"/>
<evidence type="ECO:0000256" key="6">
    <source>
        <dbReference type="ARBA" id="ARBA00023242"/>
    </source>
</evidence>
<keyword evidence="10" id="KW-1185">Reference proteome</keyword>
<feature type="compositionally biased region" description="Polar residues" evidence="7">
    <location>
        <begin position="893"/>
        <end position="902"/>
    </location>
</feature>
<keyword evidence="3" id="KW-0507">mRNA processing</keyword>
<evidence type="ECO:0000256" key="1">
    <source>
        <dbReference type="ARBA" id="ARBA00004123"/>
    </source>
</evidence>
<dbReference type="PANTHER" id="PTHR23329">
    <property type="entry name" value="TUFTELIN-INTERACTING PROTEIN 11-RELATED"/>
    <property type="match status" value="1"/>
</dbReference>
<dbReference type="AlphaFoldDB" id="A0A427YW70"/>
<name>A0A427YW70_9TREE</name>
<feature type="compositionally biased region" description="Polar residues" evidence="7">
    <location>
        <begin position="259"/>
        <end position="274"/>
    </location>
</feature>
<feature type="region of interest" description="Disordered" evidence="7">
    <location>
        <begin position="1"/>
        <end position="203"/>
    </location>
</feature>
<proteinExistence type="inferred from homology"/>